<reference evidence="2 3" key="1">
    <citation type="submission" date="2021-01" db="EMBL/GenBank/DDBJ databases">
        <title>Genome public.</title>
        <authorList>
            <person name="Liu C."/>
            <person name="Sun Q."/>
        </authorList>
    </citation>
    <scope>NUCLEOTIDE SEQUENCE [LARGE SCALE GENOMIC DNA]</scope>
    <source>
        <strain evidence="2 3">YIM B02515</strain>
    </source>
</reference>
<evidence type="ECO:0000256" key="1">
    <source>
        <dbReference type="SAM" id="Phobius"/>
    </source>
</evidence>
<dbReference type="Pfam" id="PF12725">
    <property type="entry name" value="DUF3810"/>
    <property type="match status" value="1"/>
</dbReference>
<evidence type="ECO:0000313" key="2">
    <source>
        <dbReference type="EMBL" id="MBL4937420.1"/>
    </source>
</evidence>
<dbReference type="EMBL" id="JAESWC010000014">
    <property type="protein sequence ID" value="MBL4937420.1"/>
    <property type="molecule type" value="Genomic_DNA"/>
</dbReference>
<feature type="transmembrane region" description="Helical" evidence="1">
    <location>
        <begin position="91"/>
        <end position="111"/>
    </location>
</feature>
<accession>A0ABS1TDP0</accession>
<organism evidence="2 3">
    <name type="scientific">Clostridium rhizosphaerae</name>
    <dbReference type="NCBI Taxonomy" id="2803861"/>
    <lineage>
        <taxon>Bacteria</taxon>
        <taxon>Bacillati</taxon>
        <taxon>Bacillota</taxon>
        <taxon>Clostridia</taxon>
        <taxon>Eubacteriales</taxon>
        <taxon>Clostridiaceae</taxon>
        <taxon>Clostridium</taxon>
    </lineage>
</organism>
<gene>
    <name evidence="2" type="ORF">JK636_16995</name>
</gene>
<dbReference type="RefSeq" id="WP_202750171.1">
    <property type="nucleotide sequence ID" value="NZ_JAESWC010000014.1"/>
</dbReference>
<keyword evidence="3" id="KW-1185">Reference proteome</keyword>
<protein>
    <submittedName>
        <fullName evidence="2">DUF3810 domain-containing protein</fullName>
    </submittedName>
</protein>
<name>A0ABS1TDP0_9CLOT</name>
<feature type="transmembrane region" description="Helical" evidence="1">
    <location>
        <begin position="9"/>
        <end position="28"/>
    </location>
</feature>
<dbReference type="InterPro" id="IPR024294">
    <property type="entry name" value="DUF3810"/>
</dbReference>
<dbReference type="Proteomes" id="UP000632377">
    <property type="component" value="Unassembled WGS sequence"/>
</dbReference>
<feature type="transmembrane region" description="Helical" evidence="1">
    <location>
        <begin position="48"/>
        <end position="79"/>
    </location>
</feature>
<proteinExistence type="predicted"/>
<keyword evidence="1" id="KW-0812">Transmembrane</keyword>
<keyword evidence="1" id="KW-0472">Membrane</keyword>
<evidence type="ECO:0000313" key="3">
    <source>
        <dbReference type="Proteomes" id="UP000632377"/>
    </source>
</evidence>
<sequence>MNDKLRSKIIIIALAPIIFILNIITKSYPEFIEKYYSTGLDRPIRQGLSIITGVFPFSAAEFLIITLVIILVISFIVLFIKIVKGGFIKQLINILAFASSLYIIFMIFWGFNYNRISFDKIANLKIEKSSKEDLYKLCESLIARANTLRSKVYENPKGVMTIQGGYKDVFKREASGYEAASKIYPELGGKYGPPKRILLSEKMSYTGITGIYMPYTGEPNVNINVTDYMLPATAAHEMAHQRGFAREDEANYIAYVTCSMHPDNDFQYSGVMLAVIYSMNALADNDMESYKHLAKTYSEGVRRDLVYDSEYWQKYKGKTEKITNQVNNTYLKSNGQKDGVQSYGRMVDLLLAEYKKK</sequence>
<comment type="caution">
    <text evidence="2">The sequence shown here is derived from an EMBL/GenBank/DDBJ whole genome shotgun (WGS) entry which is preliminary data.</text>
</comment>
<keyword evidence="1" id="KW-1133">Transmembrane helix</keyword>